<comment type="cofactor">
    <cofactor evidence="1">
        <name>Mg(2+)</name>
        <dbReference type="ChEBI" id="CHEBI:18420"/>
    </cofactor>
</comment>
<keyword evidence="4" id="KW-0460">Magnesium</keyword>
<accession>A0A1H3FKE1</accession>
<gene>
    <name evidence="6" type="ORF">SAMN05444358_11531</name>
</gene>
<proteinExistence type="inferred from homology"/>
<dbReference type="Pfam" id="PF02746">
    <property type="entry name" value="MR_MLE_N"/>
    <property type="match status" value="1"/>
</dbReference>
<evidence type="ECO:0000313" key="6">
    <source>
        <dbReference type="EMBL" id="SDX90579.1"/>
    </source>
</evidence>
<organism evidence="6 7">
    <name type="scientific">Ruegeria halocynthiae</name>
    <dbReference type="NCBI Taxonomy" id="985054"/>
    <lineage>
        <taxon>Bacteria</taxon>
        <taxon>Pseudomonadati</taxon>
        <taxon>Pseudomonadota</taxon>
        <taxon>Alphaproteobacteria</taxon>
        <taxon>Rhodobacterales</taxon>
        <taxon>Roseobacteraceae</taxon>
        <taxon>Ruegeria</taxon>
    </lineage>
</organism>
<name>A0A1H3FKE1_9RHOB</name>
<dbReference type="Gene3D" id="3.30.390.10">
    <property type="entry name" value="Enolase-like, N-terminal domain"/>
    <property type="match status" value="1"/>
</dbReference>
<dbReference type="FunFam" id="3.30.390.10:FF:000009">
    <property type="entry name" value="Hydrophobic dipeptide epimerase"/>
    <property type="match status" value="1"/>
</dbReference>
<dbReference type="AlphaFoldDB" id="A0A1H3FKE1"/>
<feature type="domain" description="Mandelate racemase/muconate lactonizing enzyme C-terminal" evidence="5">
    <location>
        <begin position="144"/>
        <end position="239"/>
    </location>
</feature>
<comment type="similarity">
    <text evidence="2">Belongs to the mandelate racemase/muconate lactonizing enzyme family.</text>
</comment>
<dbReference type="SUPFAM" id="SSF54826">
    <property type="entry name" value="Enolase N-terminal domain-like"/>
    <property type="match status" value="1"/>
</dbReference>
<dbReference type="SFLD" id="SFLDG00180">
    <property type="entry name" value="muconate_cycloisomerase"/>
    <property type="match status" value="1"/>
</dbReference>
<dbReference type="PANTHER" id="PTHR48080">
    <property type="entry name" value="D-GALACTONATE DEHYDRATASE-RELATED"/>
    <property type="match status" value="1"/>
</dbReference>
<dbReference type="GO" id="GO:0003824">
    <property type="term" value="F:catalytic activity"/>
    <property type="evidence" value="ECO:0007669"/>
    <property type="project" value="UniProtKB-ARBA"/>
</dbReference>
<dbReference type="Proteomes" id="UP000183400">
    <property type="component" value="Unassembled WGS sequence"/>
</dbReference>
<keyword evidence="3" id="KW-0479">Metal-binding</keyword>
<dbReference type="RefSeq" id="WP_074739398.1">
    <property type="nucleotide sequence ID" value="NZ_FNNP01000015.1"/>
</dbReference>
<dbReference type="InterPro" id="IPR029065">
    <property type="entry name" value="Enolase_C-like"/>
</dbReference>
<dbReference type="Gene3D" id="3.20.20.120">
    <property type="entry name" value="Enolase-like C-terminal domain"/>
    <property type="match status" value="1"/>
</dbReference>
<dbReference type="InterPro" id="IPR036849">
    <property type="entry name" value="Enolase-like_C_sf"/>
</dbReference>
<dbReference type="EMBL" id="FNNP01000015">
    <property type="protein sequence ID" value="SDX90579.1"/>
    <property type="molecule type" value="Genomic_DNA"/>
</dbReference>
<evidence type="ECO:0000256" key="2">
    <source>
        <dbReference type="ARBA" id="ARBA00008031"/>
    </source>
</evidence>
<dbReference type="SUPFAM" id="SSF51604">
    <property type="entry name" value="Enolase C-terminal domain-like"/>
    <property type="match status" value="1"/>
</dbReference>
<dbReference type="PANTHER" id="PTHR48080:SF3">
    <property type="entry name" value="ENOLASE SUPERFAMILY MEMBER DDB_G0284701"/>
    <property type="match status" value="1"/>
</dbReference>
<dbReference type="InterPro" id="IPR013341">
    <property type="entry name" value="Mandelate_racemase_N_dom"/>
</dbReference>
<reference evidence="7" key="1">
    <citation type="submission" date="2016-10" db="EMBL/GenBank/DDBJ databases">
        <authorList>
            <person name="Varghese N."/>
            <person name="Submissions S."/>
        </authorList>
    </citation>
    <scope>NUCLEOTIDE SEQUENCE [LARGE SCALE GENOMIC DNA]</scope>
    <source>
        <strain evidence="7">DSM 27839</strain>
    </source>
</reference>
<evidence type="ECO:0000313" key="7">
    <source>
        <dbReference type="Proteomes" id="UP000183400"/>
    </source>
</evidence>
<dbReference type="STRING" id="985054.SAMN05444358_11531"/>
<evidence type="ECO:0000256" key="1">
    <source>
        <dbReference type="ARBA" id="ARBA00001946"/>
    </source>
</evidence>
<evidence type="ECO:0000256" key="3">
    <source>
        <dbReference type="ARBA" id="ARBA00022723"/>
    </source>
</evidence>
<protein>
    <submittedName>
        <fullName evidence="6">L-alanine-DL-glutamate epimerase</fullName>
    </submittedName>
</protein>
<dbReference type="SMART" id="SM00922">
    <property type="entry name" value="MR_MLE"/>
    <property type="match status" value="1"/>
</dbReference>
<sequence>MKITRISVFQINLPLEHPYWLSGGRLKFEMLDATLVKIETDAGLIGWGEGTPWGHTYVPAHGPGIRAGIETMAAFVLGLDPRRVLDVERAMDLNLPGHLYAKSPIDMACWDIAGQAAGLPIADLMGGGSRTPRPIASSVGAKTVQETRAVIDRYRQRGYIAHSVKIGGDVTHDIARIRDVENLRRPDEIILYDVNRSWTRQQALQVMSAVADLNIMIEQPCESLDDIAALAGRHASPVSVDESLVTLQDATRIARDGIAEIFGIKLNRVGGLTKAARMRDVALAHGIDLFVMATGGSILADTEALHLAATIPDMNCHAVWACQDMITVDIAGGRGPRNQNGHLQLPETPGLGVYPDEDTLGSPIATYEIPR</sequence>
<dbReference type="Pfam" id="PF13378">
    <property type="entry name" value="MR_MLE_C"/>
    <property type="match status" value="1"/>
</dbReference>
<dbReference type="OrthoDB" id="9802699at2"/>
<dbReference type="InterPro" id="IPR013342">
    <property type="entry name" value="Mandelate_racemase_C"/>
</dbReference>
<dbReference type="InterPro" id="IPR034593">
    <property type="entry name" value="DgoD-like"/>
</dbReference>
<keyword evidence="7" id="KW-1185">Reference proteome</keyword>
<evidence type="ECO:0000259" key="5">
    <source>
        <dbReference type="SMART" id="SM00922"/>
    </source>
</evidence>
<dbReference type="GO" id="GO:0046872">
    <property type="term" value="F:metal ion binding"/>
    <property type="evidence" value="ECO:0007669"/>
    <property type="project" value="UniProtKB-KW"/>
</dbReference>
<dbReference type="InterPro" id="IPR029017">
    <property type="entry name" value="Enolase-like_N"/>
</dbReference>
<evidence type="ECO:0000256" key="4">
    <source>
        <dbReference type="ARBA" id="ARBA00022842"/>
    </source>
</evidence>
<dbReference type="SFLD" id="SFLDS00001">
    <property type="entry name" value="Enolase"/>
    <property type="match status" value="1"/>
</dbReference>